<evidence type="ECO:0000313" key="1">
    <source>
        <dbReference type="EMBL" id="MBZ5752417.1"/>
    </source>
</evidence>
<organism evidence="1 2">
    <name type="scientific">Metabacillus rhizolycopersici</name>
    <dbReference type="NCBI Taxonomy" id="2875709"/>
    <lineage>
        <taxon>Bacteria</taxon>
        <taxon>Bacillati</taxon>
        <taxon>Bacillota</taxon>
        <taxon>Bacilli</taxon>
        <taxon>Bacillales</taxon>
        <taxon>Bacillaceae</taxon>
        <taxon>Metabacillus</taxon>
    </lineage>
</organism>
<dbReference type="EMBL" id="JAIQUM010000055">
    <property type="protein sequence ID" value="MBZ5752417.1"/>
    <property type="molecule type" value="Genomic_DNA"/>
</dbReference>
<keyword evidence="2" id="KW-1185">Reference proteome</keyword>
<proteinExistence type="predicted"/>
<gene>
    <name evidence="1" type="ORF">K9V48_19705</name>
</gene>
<dbReference type="RefSeq" id="WP_224140873.1">
    <property type="nucleotide sequence ID" value="NZ_JAIQUM010000055.1"/>
</dbReference>
<name>A0ABS7UWN9_9BACI</name>
<evidence type="ECO:0000313" key="2">
    <source>
        <dbReference type="Proteomes" id="UP001165287"/>
    </source>
</evidence>
<comment type="caution">
    <text evidence="1">The sequence shown here is derived from an EMBL/GenBank/DDBJ whole genome shotgun (WGS) entry which is preliminary data.</text>
</comment>
<protein>
    <submittedName>
        <fullName evidence="1">Uncharacterized protein</fullName>
    </submittedName>
</protein>
<sequence>MLEEARIELTVEDYWKQYAYESYRDAKLDWEADMVDLAEQQRGGFNRD</sequence>
<dbReference type="Proteomes" id="UP001165287">
    <property type="component" value="Unassembled WGS sequence"/>
</dbReference>
<accession>A0ABS7UWN9</accession>
<reference evidence="1" key="1">
    <citation type="submission" date="2024-05" db="EMBL/GenBank/DDBJ databases">
        <title>Metabacillus sp. nov., isolated from the rhizosphere soil of tomato plants.</title>
        <authorList>
            <person name="Ma R."/>
        </authorList>
    </citation>
    <scope>NUCLEOTIDE SEQUENCE</scope>
    <source>
        <strain evidence="1">DBTR6</strain>
    </source>
</reference>